<evidence type="ECO:0000259" key="10">
    <source>
        <dbReference type="Pfam" id="PF04413"/>
    </source>
</evidence>
<proteinExistence type="inferred from homology"/>
<comment type="catalytic activity">
    <reaction evidence="6 9">
        <text>lipid IVA (E. coli) + CMP-3-deoxy-beta-D-manno-octulosonate = alpha-Kdo-(2-&gt;6)-lipid IVA (E. coli) + CMP + H(+)</text>
        <dbReference type="Rhea" id="RHEA:28066"/>
        <dbReference type="ChEBI" id="CHEBI:15378"/>
        <dbReference type="ChEBI" id="CHEBI:58603"/>
        <dbReference type="ChEBI" id="CHEBI:60364"/>
        <dbReference type="ChEBI" id="CHEBI:60377"/>
        <dbReference type="ChEBI" id="CHEBI:85987"/>
        <dbReference type="EC" id="2.4.99.12"/>
    </reaction>
</comment>
<evidence type="ECO:0000313" key="11">
    <source>
        <dbReference type="EMBL" id="QPJ64282.1"/>
    </source>
</evidence>
<evidence type="ECO:0000256" key="3">
    <source>
        <dbReference type="ARBA" id="ARBA00019077"/>
    </source>
</evidence>
<dbReference type="AlphaFoldDB" id="A0A7T0C0S0"/>
<evidence type="ECO:0000256" key="7">
    <source>
        <dbReference type="PIRSR" id="PIRSR639901-1"/>
    </source>
</evidence>
<keyword evidence="9" id="KW-1003">Cell membrane</keyword>
<name>A0A7T0C0S0_9BACT</name>
<evidence type="ECO:0000256" key="8">
    <source>
        <dbReference type="PIRSR" id="PIRSR639901-2"/>
    </source>
</evidence>
<comment type="pathway">
    <text evidence="1 9">Bacterial outer membrane biogenesis; LPS core biosynthesis.</text>
</comment>
<feature type="domain" description="3-deoxy-D-manno-octulosonic-acid transferase N-terminal" evidence="10">
    <location>
        <begin position="36"/>
        <end position="209"/>
    </location>
</feature>
<feature type="active site" description="Proton acceptor" evidence="7">
    <location>
        <position position="60"/>
    </location>
</feature>
<comment type="function">
    <text evidence="9">Involved in lipopolysaccharide (LPS) biosynthesis. Catalyzes the transfer of 3-deoxy-D-manno-octulosonate (Kdo) residue(s) from CMP-Kdo to lipid IV(A), the tetraacyldisaccharide-1,4'-bisphosphate precursor of lipid A.</text>
</comment>
<organism evidence="11 12">
    <name type="scientific">Candidatus Nitrohelix vancouverensis</name>
    <dbReference type="NCBI Taxonomy" id="2705534"/>
    <lineage>
        <taxon>Bacteria</taxon>
        <taxon>Pseudomonadati</taxon>
        <taxon>Nitrospinota/Tectimicrobiota group</taxon>
        <taxon>Nitrospinota</taxon>
        <taxon>Nitrospinia</taxon>
        <taxon>Nitrospinales</taxon>
        <taxon>Nitrospinaceae</taxon>
        <taxon>Candidatus Nitrohelix</taxon>
    </lineage>
</organism>
<evidence type="ECO:0000256" key="2">
    <source>
        <dbReference type="ARBA" id="ARBA00012621"/>
    </source>
</evidence>
<comment type="subcellular location">
    <subcellularLocation>
        <location evidence="9">Cell membrane</location>
    </subcellularLocation>
</comment>
<evidence type="ECO:0000313" key="12">
    <source>
        <dbReference type="Proteomes" id="UP000594464"/>
    </source>
</evidence>
<sequence length="417" mass="46663">MDFLYNIFSSALALVLSPILLFKMATNAAFRAEILERARVSPQLDASSGCVWFHAASVGEAQAAKIVIQALRADKPKQAIALSTFTRSGREFALKEGLEPVFLAPLDLSLFVRPFLNRLQPRLLVLIEAEFWPCLLRSCLNKGIPVLLVNGRMTEKTYTSYARFAWFFRWMTEGVVHFSMRGQEDADRIRNLGIDASRISIAGNVKFDALDSSSSQFKGSLIDSPLKITFGSTRPGDEGPIIEAMMKLREQFSDLYCVIAPRHLERMSEVERLIKEYGLDYKLHSRIGEDDSDAPLILVDQMGVLKHYYSVASIAFVGGGFNPRFGGHNILEPAAYNLPVLFGPHMNNFVEEARLLTESGGGWQLANVQALYPALLELLENSDERKRRGAAARKVLEENQGAVEKSLEWIDEILDKE</sequence>
<gene>
    <name evidence="11" type="ORF">G3M78_02265</name>
</gene>
<feature type="site" description="Transition state stabilizer" evidence="8">
    <location>
        <position position="128"/>
    </location>
</feature>
<dbReference type="InterPro" id="IPR038107">
    <property type="entry name" value="Glycos_transf_N_sf"/>
</dbReference>
<keyword evidence="9" id="KW-0472">Membrane</keyword>
<dbReference type="Gene3D" id="3.40.50.11720">
    <property type="entry name" value="3-Deoxy-D-manno-octulosonic-acid transferase, N-terminal domain"/>
    <property type="match status" value="1"/>
</dbReference>
<dbReference type="Proteomes" id="UP000594464">
    <property type="component" value="Chromosome"/>
</dbReference>
<evidence type="ECO:0000256" key="5">
    <source>
        <dbReference type="ARBA" id="ARBA00031445"/>
    </source>
</evidence>
<evidence type="ECO:0000256" key="1">
    <source>
        <dbReference type="ARBA" id="ARBA00004713"/>
    </source>
</evidence>
<reference evidence="12" key="1">
    <citation type="submission" date="2020-02" db="EMBL/GenBank/DDBJ databases">
        <title>Genomic and physiological characterization of two novel Nitrospinaceae genera.</title>
        <authorList>
            <person name="Mueller A.J."/>
            <person name="Jung M.-Y."/>
            <person name="Strachan C.R."/>
            <person name="Herbold C.W."/>
            <person name="Kirkegaard R.H."/>
            <person name="Daims H."/>
        </authorList>
    </citation>
    <scope>NUCLEOTIDE SEQUENCE [LARGE SCALE GENOMIC DNA]</scope>
</reference>
<dbReference type="Pfam" id="PF04413">
    <property type="entry name" value="Glycos_transf_N"/>
    <property type="match status" value="1"/>
</dbReference>
<evidence type="ECO:0000256" key="6">
    <source>
        <dbReference type="ARBA" id="ARBA00049183"/>
    </source>
</evidence>
<dbReference type="GO" id="GO:0043842">
    <property type="term" value="F:Kdo transferase activity"/>
    <property type="evidence" value="ECO:0007669"/>
    <property type="project" value="UniProtKB-EC"/>
</dbReference>
<dbReference type="KEGG" id="nva:G3M78_02265"/>
<dbReference type="GO" id="GO:0009244">
    <property type="term" value="P:lipopolysaccharide core region biosynthetic process"/>
    <property type="evidence" value="ECO:0007669"/>
    <property type="project" value="UniProtKB-UniRule"/>
</dbReference>
<dbReference type="GO" id="GO:0005886">
    <property type="term" value="C:plasma membrane"/>
    <property type="evidence" value="ECO:0007669"/>
    <property type="project" value="UniProtKB-SubCell"/>
</dbReference>
<dbReference type="Gene3D" id="3.40.50.2000">
    <property type="entry name" value="Glycogen Phosphorylase B"/>
    <property type="match status" value="1"/>
</dbReference>
<evidence type="ECO:0000256" key="9">
    <source>
        <dbReference type="RuleBase" id="RU365103"/>
    </source>
</evidence>
<feature type="site" description="Transition state stabilizer" evidence="8">
    <location>
        <position position="206"/>
    </location>
</feature>
<dbReference type="PANTHER" id="PTHR42755">
    <property type="entry name" value="3-DEOXY-MANNO-OCTULOSONATE CYTIDYLYLTRANSFERASE"/>
    <property type="match status" value="1"/>
</dbReference>
<dbReference type="InterPro" id="IPR039901">
    <property type="entry name" value="Kdotransferase"/>
</dbReference>
<protein>
    <recommendedName>
        <fullName evidence="3 9">3-deoxy-D-manno-octulosonic acid transferase</fullName>
        <shortName evidence="9">Kdo transferase</shortName>
        <ecNumber evidence="2 9">2.4.99.12</ecNumber>
    </recommendedName>
    <alternativeName>
        <fullName evidence="5 9">Lipid IV(A) 3-deoxy-D-manno-octulosonic acid transferase</fullName>
    </alternativeName>
</protein>
<keyword evidence="9" id="KW-0448">Lipopolysaccharide biosynthesis</keyword>
<accession>A0A7T0C0S0</accession>
<dbReference type="UniPathway" id="UPA00958"/>
<dbReference type="PANTHER" id="PTHR42755:SF1">
    <property type="entry name" value="3-DEOXY-D-MANNO-OCTULOSONIC ACID TRANSFERASE, MITOCHONDRIAL-RELATED"/>
    <property type="match status" value="1"/>
</dbReference>
<keyword evidence="4 9" id="KW-0808">Transferase</keyword>
<dbReference type="GO" id="GO:0009245">
    <property type="term" value="P:lipid A biosynthetic process"/>
    <property type="evidence" value="ECO:0007669"/>
    <property type="project" value="TreeGrafter"/>
</dbReference>
<dbReference type="EC" id="2.4.99.12" evidence="2 9"/>
<dbReference type="EMBL" id="CP048620">
    <property type="protein sequence ID" value="QPJ64282.1"/>
    <property type="molecule type" value="Genomic_DNA"/>
</dbReference>
<comment type="similarity">
    <text evidence="9">Belongs to the glycosyltransferase group 1 family.</text>
</comment>
<dbReference type="SUPFAM" id="SSF53756">
    <property type="entry name" value="UDP-Glycosyltransferase/glycogen phosphorylase"/>
    <property type="match status" value="1"/>
</dbReference>
<dbReference type="InterPro" id="IPR007507">
    <property type="entry name" value="Glycos_transf_N"/>
</dbReference>
<evidence type="ECO:0000256" key="4">
    <source>
        <dbReference type="ARBA" id="ARBA00022679"/>
    </source>
</evidence>